<feature type="compositionally biased region" description="Polar residues" evidence="1">
    <location>
        <begin position="258"/>
        <end position="267"/>
    </location>
</feature>
<reference evidence="4" key="2">
    <citation type="submission" date="2021-09" db="EMBL/GenBank/DDBJ databases">
        <authorList>
            <person name="Jia N."/>
            <person name="Wang J."/>
            <person name="Shi W."/>
            <person name="Du L."/>
            <person name="Sun Y."/>
            <person name="Zhan W."/>
            <person name="Jiang J."/>
            <person name="Wang Q."/>
            <person name="Zhang B."/>
            <person name="Ji P."/>
            <person name="Sakyi L.B."/>
            <person name="Cui X."/>
            <person name="Yuan T."/>
            <person name="Jiang B."/>
            <person name="Yang W."/>
            <person name="Lam T.T.-Y."/>
            <person name="Chang Q."/>
            <person name="Ding S."/>
            <person name="Wang X."/>
            <person name="Zhu J."/>
            <person name="Ruan X."/>
            <person name="Zhao L."/>
            <person name="Wei J."/>
            <person name="Que T."/>
            <person name="Du C."/>
            <person name="Cheng J."/>
            <person name="Dai P."/>
            <person name="Han X."/>
            <person name="Huang E."/>
            <person name="Gao Y."/>
            <person name="Liu J."/>
            <person name="Shao H."/>
            <person name="Ye R."/>
            <person name="Li L."/>
            <person name="Wei W."/>
            <person name="Wang X."/>
            <person name="Wang C."/>
            <person name="Huo Q."/>
            <person name="Li W."/>
            <person name="Guo W."/>
            <person name="Chen H."/>
            <person name="Chen S."/>
            <person name="Zhou L."/>
            <person name="Zhou L."/>
            <person name="Ni X."/>
            <person name="Tian J."/>
            <person name="Zhou Y."/>
            <person name="Sheng Y."/>
            <person name="Liu T."/>
            <person name="Pan Y."/>
            <person name="Xia L."/>
            <person name="Li J."/>
            <person name="Zhao F."/>
            <person name="Cao W."/>
        </authorList>
    </citation>
    <scope>NUCLEOTIDE SEQUENCE</scope>
    <source>
        <strain evidence="4">Rsan-2018</strain>
        <tissue evidence="4">Larvae</tissue>
    </source>
</reference>
<dbReference type="AlphaFoldDB" id="A0A9D4TD36"/>
<accession>A0A9D4TD36</accession>
<dbReference type="Proteomes" id="UP000821837">
    <property type="component" value="Unassembled WGS sequence"/>
</dbReference>
<sequence>MVSTAVLILIGIVLGMLVLTGNTTPTVNGDPTKNTQPRSSRMDPAGSASNPTGPDAQEDARPSGAAVAAIQHVDLPPFWPNSPSTWFLQVEAHFRLRQITSQQTRYWHLVSCLPPDVADDLADILASPHPSHPYDTLKAAIISRKSESEHSRLQQHITATELGDRRPSQLLRRMRQLLGGPFAPQEEKLLRDVPVGTLAEMADRVADYSQAHSLNAVTTPPPATAADPALASIENSLDALVRRLDDFVPAHRRPSSRFQIHSLSSTPPRSPELRPTDAPRDVSSSTRRILRRYGRQSPSTTVAEEVTEISVPPTVVIVDKPATPTASTPAPAVITRSPTSAATTRSPSPPHCHGRSAWNASDRCIAGKIGRAEQHWLLCYGSDALRLCGASGPHYDVAAAFIFNHGRTRLSPPLSPYGLRNSTGVNGTFPWRVVLRLTARGRHQLTVSMRTS</sequence>
<dbReference type="PANTHER" id="PTHR33327:SF3">
    <property type="entry name" value="RNA-DIRECTED DNA POLYMERASE"/>
    <property type="match status" value="1"/>
</dbReference>
<evidence type="ECO:0000259" key="3">
    <source>
        <dbReference type="Pfam" id="PF23055"/>
    </source>
</evidence>
<feature type="domain" description="DUF7041" evidence="3">
    <location>
        <begin position="75"/>
        <end position="157"/>
    </location>
</feature>
<feature type="region of interest" description="Disordered" evidence="1">
    <location>
        <begin position="258"/>
        <end position="300"/>
    </location>
</feature>
<dbReference type="VEuPathDB" id="VectorBase:RSAN_038543"/>
<proteinExistence type="predicted"/>
<feature type="compositionally biased region" description="Low complexity" evidence="1">
    <location>
        <begin position="322"/>
        <end position="346"/>
    </location>
</feature>
<dbReference type="PANTHER" id="PTHR33327">
    <property type="entry name" value="ENDONUCLEASE"/>
    <property type="match status" value="1"/>
</dbReference>
<evidence type="ECO:0000256" key="1">
    <source>
        <dbReference type="SAM" id="MobiDB-lite"/>
    </source>
</evidence>
<feature type="compositionally biased region" description="Polar residues" evidence="1">
    <location>
        <begin position="23"/>
        <end position="39"/>
    </location>
</feature>
<feature type="chain" id="PRO_5039264088" description="DUF7041 domain-containing protein" evidence="2">
    <location>
        <begin position="16"/>
        <end position="452"/>
    </location>
</feature>
<dbReference type="Pfam" id="PF23055">
    <property type="entry name" value="DUF7041"/>
    <property type="match status" value="1"/>
</dbReference>
<name>A0A9D4TD36_RHISA</name>
<organism evidence="4 5">
    <name type="scientific">Rhipicephalus sanguineus</name>
    <name type="common">Brown dog tick</name>
    <name type="synonym">Ixodes sanguineus</name>
    <dbReference type="NCBI Taxonomy" id="34632"/>
    <lineage>
        <taxon>Eukaryota</taxon>
        <taxon>Metazoa</taxon>
        <taxon>Ecdysozoa</taxon>
        <taxon>Arthropoda</taxon>
        <taxon>Chelicerata</taxon>
        <taxon>Arachnida</taxon>
        <taxon>Acari</taxon>
        <taxon>Parasitiformes</taxon>
        <taxon>Ixodida</taxon>
        <taxon>Ixodoidea</taxon>
        <taxon>Ixodidae</taxon>
        <taxon>Rhipicephalinae</taxon>
        <taxon>Rhipicephalus</taxon>
        <taxon>Rhipicephalus</taxon>
    </lineage>
</organism>
<keyword evidence="2" id="KW-0732">Signal</keyword>
<comment type="caution">
    <text evidence="4">The sequence shown here is derived from an EMBL/GenBank/DDBJ whole genome shotgun (WGS) entry which is preliminary data.</text>
</comment>
<feature type="compositionally biased region" description="Basic and acidic residues" evidence="1">
    <location>
        <begin position="271"/>
        <end position="280"/>
    </location>
</feature>
<feature type="region of interest" description="Disordered" evidence="1">
    <location>
        <begin position="23"/>
        <end position="65"/>
    </location>
</feature>
<feature type="region of interest" description="Disordered" evidence="1">
    <location>
        <begin position="322"/>
        <end position="355"/>
    </location>
</feature>
<gene>
    <name evidence="4" type="ORF">HPB52_025396</name>
</gene>
<dbReference type="EMBL" id="JABSTV010000712">
    <property type="protein sequence ID" value="KAH7985805.1"/>
    <property type="molecule type" value="Genomic_DNA"/>
</dbReference>
<evidence type="ECO:0000256" key="2">
    <source>
        <dbReference type="SAM" id="SignalP"/>
    </source>
</evidence>
<protein>
    <recommendedName>
        <fullName evidence="3">DUF7041 domain-containing protein</fullName>
    </recommendedName>
</protein>
<keyword evidence="5" id="KW-1185">Reference proteome</keyword>
<feature type="signal peptide" evidence="2">
    <location>
        <begin position="1"/>
        <end position="15"/>
    </location>
</feature>
<evidence type="ECO:0000313" key="5">
    <source>
        <dbReference type="Proteomes" id="UP000821837"/>
    </source>
</evidence>
<reference evidence="4" key="1">
    <citation type="journal article" date="2020" name="Cell">
        <title>Large-Scale Comparative Analyses of Tick Genomes Elucidate Their Genetic Diversity and Vector Capacities.</title>
        <authorList>
            <consortium name="Tick Genome and Microbiome Consortium (TIGMIC)"/>
            <person name="Jia N."/>
            <person name="Wang J."/>
            <person name="Shi W."/>
            <person name="Du L."/>
            <person name="Sun Y."/>
            <person name="Zhan W."/>
            <person name="Jiang J.F."/>
            <person name="Wang Q."/>
            <person name="Zhang B."/>
            <person name="Ji P."/>
            <person name="Bell-Sakyi L."/>
            <person name="Cui X.M."/>
            <person name="Yuan T.T."/>
            <person name="Jiang B.G."/>
            <person name="Yang W.F."/>
            <person name="Lam T.T."/>
            <person name="Chang Q.C."/>
            <person name="Ding S.J."/>
            <person name="Wang X.J."/>
            <person name="Zhu J.G."/>
            <person name="Ruan X.D."/>
            <person name="Zhao L."/>
            <person name="Wei J.T."/>
            <person name="Ye R.Z."/>
            <person name="Que T.C."/>
            <person name="Du C.H."/>
            <person name="Zhou Y.H."/>
            <person name="Cheng J.X."/>
            <person name="Dai P.F."/>
            <person name="Guo W.B."/>
            <person name="Han X.H."/>
            <person name="Huang E.J."/>
            <person name="Li L.F."/>
            <person name="Wei W."/>
            <person name="Gao Y.C."/>
            <person name="Liu J.Z."/>
            <person name="Shao H.Z."/>
            <person name="Wang X."/>
            <person name="Wang C.C."/>
            <person name="Yang T.C."/>
            <person name="Huo Q.B."/>
            <person name="Li W."/>
            <person name="Chen H.Y."/>
            <person name="Chen S.E."/>
            <person name="Zhou L.G."/>
            <person name="Ni X.B."/>
            <person name="Tian J.H."/>
            <person name="Sheng Y."/>
            <person name="Liu T."/>
            <person name="Pan Y.S."/>
            <person name="Xia L.Y."/>
            <person name="Li J."/>
            <person name="Zhao F."/>
            <person name="Cao W.C."/>
        </authorList>
    </citation>
    <scope>NUCLEOTIDE SEQUENCE</scope>
    <source>
        <strain evidence="4">Rsan-2018</strain>
    </source>
</reference>
<dbReference type="InterPro" id="IPR055469">
    <property type="entry name" value="DUF7041"/>
</dbReference>
<evidence type="ECO:0000313" key="4">
    <source>
        <dbReference type="EMBL" id="KAH7985805.1"/>
    </source>
</evidence>